<comment type="caution">
    <text evidence="3">The sequence shown here is derived from an EMBL/GenBank/DDBJ whole genome shotgun (WGS) entry which is preliminary data.</text>
</comment>
<evidence type="ECO:0000313" key="3">
    <source>
        <dbReference type="EMBL" id="KAG0566061.1"/>
    </source>
</evidence>
<protein>
    <submittedName>
        <fullName evidence="3">Uncharacterized protein</fullName>
    </submittedName>
</protein>
<dbReference type="PANTHER" id="PTHR31656">
    <property type="entry name" value="ROOT CAP DOMAIN-CONTAINING PROTEIN"/>
    <property type="match status" value="1"/>
</dbReference>
<dbReference type="OrthoDB" id="2012132at2759"/>
<proteinExistence type="predicted"/>
<dbReference type="Proteomes" id="UP000822688">
    <property type="component" value="Chromosome 7"/>
</dbReference>
<organism evidence="3 4">
    <name type="scientific">Ceratodon purpureus</name>
    <name type="common">Fire moss</name>
    <name type="synonym">Dicranum purpureum</name>
    <dbReference type="NCBI Taxonomy" id="3225"/>
    <lineage>
        <taxon>Eukaryota</taxon>
        <taxon>Viridiplantae</taxon>
        <taxon>Streptophyta</taxon>
        <taxon>Embryophyta</taxon>
        <taxon>Bryophyta</taxon>
        <taxon>Bryophytina</taxon>
        <taxon>Bryopsida</taxon>
        <taxon>Dicranidae</taxon>
        <taxon>Pseudoditrichales</taxon>
        <taxon>Ditrichaceae</taxon>
        <taxon>Ceratodon</taxon>
    </lineage>
</organism>
<dbReference type="AlphaFoldDB" id="A0A8T0H1S6"/>
<keyword evidence="2" id="KW-0732">Signal</keyword>
<feature type="compositionally biased region" description="Gly residues" evidence="1">
    <location>
        <begin position="73"/>
        <end position="84"/>
    </location>
</feature>
<evidence type="ECO:0000256" key="1">
    <source>
        <dbReference type="SAM" id="MobiDB-lite"/>
    </source>
</evidence>
<feature type="region of interest" description="Disordered" evidence="1">
    <location>
        <begin position="237"/>
        <end position="370"/>
    </location>
</feature>
<name>A0A8T0H1S6_CERPU</name>
<feature type="compositionally biased region" description="Polar residues" evidence="1">
    <location>
        <begin position="59"/>
        <end position="68"/>
    </location>
</feature>
<reference evidence="3" key="1">
    <citation type="submission" date="2020-06" db="EMBL/GenBank/DDBJ databases">
        <title>WGS assembly of Ceratodon purpureus strain R40.</title>
        <authorList>
            <person name="Carey S.B."/>
            <person name="Jenkins J."/>
            <person name="Shu S."/>
            <person name="Lovell J.T."/>
            <person name="Sreedasyam A."/>
            <person name="Maumus F."/>
            <person name="Tiley G.P."/>
            <person name="Fernandez-Pozo N."/>
            <person name="Barry K."/>
            <person name="Chen C."/>
            <person name="Wang M."/>
            <person name="Lipzen A."/>
            <person name="Daum C."/>
            <person name="Saski C.A."/>
            <person name="Payton A.C."/>
            <person name="Mcbreen J.C."/>
            <person name="Conrad R.E."/>
            <person name="Kollar L.M."/>
            <person name="Olsson S."/>
            <person name="Huttunen S."/>
            <person name="Landis J.B."/>
            <person name="Wickett N.J."/>
            <person name="Johnson M.G."/>
            <person name="Rensing S.A."/>
            <person name="Grimwood J."/>
            <person name="Schmutz J."/>
            <person name="Mcdaniel S.F."/>
        </authorList>
    </citation>
    <scope>NUCLEOTIDE SEQUENCE</scope>
    <source>
        <strain evidence="3">R40</strain>
    </source>
</reference>
<dbReference type="InterPro" id="IPR009646">
    <property type="entry name" value="Root_cap"/>
</dbReference>
<feature type="compositionally biased region" description="Basic and acidic residues" evidence="1">
    <location>
        <begin position="262"/>
        <end position="278"/>
    </location>
</feature>
<accession>A0A8T0H1S6</accession>
<keyword evidence="4" id="KW-1185">Reference proteome</keyword>
<gene>
    <name evidence="3" type="ORF">KC19_7G035400</name>
</gene>
<evidence type="ECO:0000313" key="4">
    <source>
        <dbReference type="Proteomes" id="UP000822688"/>
    </source>
</evidence>
<feature type="compositionally biased region" description="Basic and acidic residues" evidence="1">
    <location>
        <begin position="38"/>
        <end position="57"/>
    </location>
</feature>
<evidence type="ECO:0000256" key="2">
    <source>
        <dbReference type="SAM" id="SignalP"/>
    </source>
</evidence>
<feature type="signal peptide" evidence="2">
    <location>
        <begin position="1"/>
        <end position="32"/>
    </location>
</feature>
<feature type="region of interest" description="Disordered" evidence="1">
    <location>
        <begin position="35"/>
        <end position="173"/>
    </location>
</feature>
<dbReference type="EMBL" id="CM026428">
    <property type="protein sequence ID" value="KAG0566061.1"/>
    <property type="molecule type" value="Genomic_DNA"/>
</dbReference>
<dbReference type="Pfam" id="PF06830">
    <property type="entry name" value="Root_cap"/>
    <property type="match status" value="1"/>
</dbReference>
<feature type="compositionally biased region" description="Gly residues" evidence="1">
    <location>
        <begin position="279"/>
        <end position="290"/>
    </location>
</feature>
<feature type="compositionally biased region" description="Gly residues" evidence="1">
    <location>
        <begin position="317"/>
        <end position="335"/>
    </location>
</feature>
<feature type="chain" id="PRO_5035793783" evidence="2">
    <location>
        <begin position="33"/>
        <end position="627"/>
    </location>
</feature>
<feature type="compositionally biased region" description="Low complexity" evidence="1">
    <location>
        <begin position="336"/>
        <end position="354"/>
    </location>
</feature>
<sequence>MVFRLMQSLPTMTVLLVAMVAMLVMEPHLAAATPSFLGKDEYGPGRHNDGINEEHRNRSSNATASGSIHSGDAGKGSGNGGSNHVGGNVPVGKNLPKPTPNKGGVYNKDHNKSTNNTHPGSKPGLGNPSGSIGGKGSQSTNIRRKGNVGNGGHIPVSGNGHTGKNGTNVHIGKNGTNAHIGHTGKNGTNAHVGHVGKNGTNAHVGHVGKNGTNVHVGKNGTKAHIGHVDKNGTIDHQVPNIHPGLVHNRRNEGTGKGNQTHFEVRNKGGHGSNRDGTKKGNGGHTSGGSNRGYNHTRINHGRLNKTRGNGAHQTPIGGSGGSAPGGKAPGVGGSNVGNPGDNNQGNHSGNNSSHDGQEPSRSAGNATGPDCKKEGGVCGDPQVVGGDGVIFYFYGRKNHDFCLVSDSDLHINAHFIGTRPAGHTHDNTWVQALGFVFGPHTLIIAAKRFVPQWHNQEDHLEFSYNREPLNLTTMSWASPDAAMTLTRIGAANSVLMAIKGKMEVSLTVVPVSKRANLVHKYDIPENVDCFAHFDMQFKFYNLSSSVNGVLGRTYQPGFTNPVNTSVPMPIMDGAAKFESSSLLATDCKSSQYTTSAVPAGSETTTFHTECRSSGFPSDVPGGITCHR</sequence>